<dbReference type="Gene3D" id="3.20.20.140">
    <property type="entry name" value="Metal-dependent hydrolases"/>
    <property type="match status" value="1"/>
</dbReference>
<dbReference type="SMART" id="SM00481">
    <property type="entry name" value="POLIIIAc"/>
    <property type="match status" value="1"/>
</dbReference>
<name>A0A9E2KNN3_9GAMM</name>
<gene>
    <name evidence="2" type="ORF">IAA31_06830</name>
</gene>
<comment type="caution">
    <text evidence="2">The sequence shown here is derived from an EMBL/GenBank/DDBJ whole genome shotgun (WGS) entry which is preliminary data.</text>
</comment>
<dbReference type="PANTHER" id="PTHR42924:SF3">
    <property type="entry name" value="POLYMERASE_HISTIDINOL PHOSPHATASE N-TERMINAL DOMAIN-CONTAINING PROTEIN"/>
    <property type="match status" value="1"/>
</dbReference>
<proteinExistence type="predicted"/>
<dbReference type="CDD" id="cd07438">
    <property type="entry name" value="PHP_HisPPase_AMP"/>
    <property type="match status" value="1"/>
</dbReference>
<dbReference type="Pfam" id="PF02811">
    <property type="entry name" value="PHP"/>
    <property type="match status" value="1"/>
</dbReference>
<dbReference type="GO" id="GO:0004534">
    <property type="term" value="F:5'-3' RNA exonuclease activity"/>
    <property type="evidence" value="ECO:0007669"/>
    <property type="project" value="TreeGrafter"/>
</dbReference>
<dbReference type="Gene3D" id="1.10.150.650">
    <property type="match status" value="1"/>
</dbReference>
<dbReference type="AlphaFoldDB" id="A0A9E2KNN3"/>
<accession>A0A9E2KNN3</accession>
<dbReference type="Proteomes" id="UP000824150">
    <property type="component" value="Unassembled WGS sequence"/>
</dbReference>
<reference evidence="2" key="1">
    <citation type="journal article" date="2021" name="PeerJ">
        <title>Extensive microbial diversity within the chicken gut microbiome revealed by metagenomics and culture.</title>
        <authorList>
            <person name="Gilroy R."/>
            <person name="Ravi A."/>
            <person name="Getino M."/>
            <person name="Pursley I."/>
            <person name="Horton D.L."/>
            <person name="Alikhan N.F."/>
            <person name="Baker D."/>
            <person name="Gharbi K."/>
            <person name="Hall N."/>
            <person name="Watson M."/>
            <person name="Adriaenssens E.M."/>
            <person name="Foster-Nyarko E."/>
            <person name="Jarju S."/>
            <person name="Secka A."/>
            <person name="Antonio M."/>
            <person name="Oren A."/>
            <person name="Chaudhuri R.R."/>
            <person name="La Ragione R."/>
            <person name="Hildebrand F."/>
            <person name="Pallen M.J."/>
        </authorList>
    </citation>
    <scope>NUCLEOTIDE SEQUENCE</scope>
    <source>
        <strain evidence="2">687</strain>
    </source>
</reference>
<organism evidence="2 3">
    <name type="scientific">Candidatus Anaerobiospirillum merdipullorum</name>
    <dbReference type="NCBI Taxonomy" id="2838450"/>
    <lineage>
        <taxon>Bacteria</taxon>
        <taxon>Pseudomonadati</taxon>
        <taxon>Pseudomonadota</taxon>
        <taxon>Gammaproteobacteria</taxon>
        <taxon>Aeromonadales</taxon>
        <taxon>Succinivibrionaceae</taxon>
        <taxon>Anaerobiospirillum</taxon>
    </lineage>
</organism>
<dbReference type="InterPro" id="IPR016195">
    <property type="entry name" value="Pol/histidinol_Pase-like"/>
</dbReference>
<dbReference type="InterPro" id="IPR003141">
    <property type="entry name" value="Pol/His_phosphatase_N"/>
</dbReference>
<dbReference type="PANTHER" id="PTHR42924">
    <property type="entry name" value="EXONUCLEASE"/>
    <property type="match status" value="1"/>
</dbReference>
<evidence type="ECO:0000259" key="1">
    <source>
        <dbReference type="SMART" id="SM00481"/>
    </source>
</evidence>
<evidence type="ECO:0000313" key="2">
    <source>
        <dbReference type="EMBL" id="MBU3827186.1"/>
    </source>
</evidence>
<dbReference type="InterPro" id="IPR004013">
    <property type="entry name" value="PHP_dom"/>
</dbReference>
<sequence>MAQNSLIDLHCHSTASDGALSPTEVVNFACERGLKVLALTDHDSVSGVAEATAAAQGRLQLISGIEMSTVWRNFQIHVVGLFLDINHPLLQQSLEEQRLKRVERAEEIGRKLERLGFKDAYARTKAQAQPGASITRGNYARFIASTGVCRSSDEAFNKYLKRGRPAYVKTAWGSVERAVQTIRAAGGIAILAHPRRYQMTNTKLRELIAEFKQAGGEALEVASAQQRPCDRQYLAQLCQRFDLLASLGSDFHVQGAWRDLGFNLALPSDCTALWQSPLYAERFSIHAQFAQ</sequence>
<feature type="domain" description="Polymerase/histidinol phosphatase N-terminal" evidence="1">
    <location>
        <begin position="7"/>
        <end position="71"/>
    </location>
</feature>
<dbReference type="GO" id="GO:0035312">
    <property type="term" value="F:5'-3' DNA exonuclease activity"/>
    <property type="evidence" value="ECO:0007669"/>
    <property type="project" value="TreeGrafter"/>
</dbReference>
<reference evidence="2" key="2">
    <citation type="submission" date="2021-04" db="EMBL/GenBank/DDBJ databases">
        <authorList>
            <person name="Gilroy R."/>
        </authorList>
    </citation>
    <scope>NUCLEOTIDE SEQUENCE</scope>
    <source>
        <strain evidence="2">687</strain>
    </source>
</reference>
<evidence type="ECO:0000313" key="3">
    <source>
        <dbReference type="Proteomes" id="UP000824150"/>
    </source>
</evidence>
<dbReference type="InterPro" id="IPR052018">
    <property type="entry name" value="PHP_domain"/>
</dbReference>
<dbReference type="EMBL" id="JAHLFG010000073">
    <property type="protein sequence ID" value="MBU3827186.1"/>
    <property type="molecule type" value="Genomic_DNA"/>
</dbReference>
<dbReference type="SUPFAM" id="SSF89550">
    <property type="entry name" value="PHP domain-like"/>
    <property type="match status" value="1"/>
</dbReference>
<protein>
    <submittedName>
        <fullName evidence="2">PHP domain-containing protein</fullName>
    </submittedName>
</protein>